<gene>
    <name evidence="7" type="ORF">E1261_00805</name>
</gene>
<dbReference type="PANTHER" id="PTHR39210:SF1">
    <property type="entry name" value="HEPARIN-SULFATE LYASE"/>
    <property type="match status" value="1"/>
</dbReference>
<organism evidence="7 8">
    <name type="scientific">Kribbella albertanoniae</name>
    <dbReference type="NCBI Taxonomy" id="1266829"/>
    <lineage>
        <taxon>Bacteria</taxon>
        <taxon>Bacillati</taxon>
        <taxon>Actinomycetota</taxon>
        <taxon>Actinomycetes</taxon>
        <taxon>Propionibacteriales</taxon>
        <taxon>Kribbellaceae</taxon>
        <taxon>Kribbella</taxon>
    </lineage>
</organism>
<evidence type="ECO:0000256" key="4">
    <source>
        <dbReference type="ARBA" id="ARBA00023239"/>
    </source>
</evidence>
<dbReference type="InterPro" id="IPR012480">
    <property type="entry name" value="Hepar_II_III_C"/>
</dbReference>
<keyword evidence="8" id="KW-1185">Reference proteome</keyword>
<evidence type="ECO:0000313" key="7">
    <source>
        <dbReference type="EMBL" id="TDC35912.1"/>
    </source>
</evidence>
<evidence type="ECO:0000259" key="6">
    <source>
        <dbReference type="Pfam" id="PF16889"/>
    </source>
</evidence>
<dbReference type="GO" id="GO:0016829">
    <property type="term" value="F:lyase activity"/>
    <property type="evidence" value="ECO:0007669"/>
    <property type="project" value="UniProtKB-KW"/>
</dbReference>
<evidence type="ECO:0000256" key="3">
    <source>
        <dbReference type="ARBA" id="ARBA00022764"/>
    </source>
</evidence>
<dbReference type="Gene3D" id="2.70.98.70">
    <property type="match status" value="1"/>
</dbReference>
<dbReference type="AlphaFoldDB" id="A0A4R4QKW1"/>
<protein>
    <recommendedName>
        <fullName evidence="9">Heparin-sulfate lyase N-terminal domain-containing protein</fullName>
    </recommendedName>
</protein>
<dbReference type="PANTHER" id="PTHR39210">
    <property type="entry name" value="HEPARIN-SULFATE LYASE"/>
    <property type="match status" value="1"/>
</dbReference>
<dbReference type="InterPro" id="IPR008929">
    <property type="entry name" value="Chondroitin_lyas"/>
</dbReference>
<dbReference type="GO" id="GO:0042597">
    <property type="term" value="C:periplasmic space"/>
    <property type="evidence" value="ECO:0007669"/>
    <property type="project" value="UniProtKB-SubCell"/>
</dbReference>
<feature type="domain" description="Heparin-sulfate lyase N-terminal" evidence="6">
    <location>
        <begin position="97"/>
        <end position="286"/>
    </location>
</feature>
<comment type="caution">
    <text evidence="7">The sequence shown here is derived from an EMBL/GenBank/DDBJ whole genome shotgun (WGS) entry which is preliminary data.</text>
</comment>
<keyword evidence="2" id="KW-0732">Signal</keyword>
<dbReference type="InterPro" id="IPR031680">
    <property type="entry name" value="Hepar_II_III_N"/>
</dbReference>
<dbReference type="Pfam" id="PF07940">
    <property type="entry name" value="Hepar_II_III_C"/>
    <property type="match status" value="1"/>
</dbReference>
<dbReference type="Gene3D" id="1.50.10.100">
    <property type="entry name" value="Chondroitin AC/alginate lyase"/>
    <property type="match status" value="1"/>
</dbReference>
<name>A0A4R4QKW1_9ACTN</name>
<comment type="subcellular location">
    <subcellularLocation>
        <location evidence="1">Periplasm</location>
    </subcellularLocation>
</comment>
<keyword evidence="4" id="KW-0456">Lyase</keyword>
<dbReference type="EMBL" id="SMKA01000001">
    <property type="protein sequence ID" value="TDC35912.1"/>
    <property type="molecule type" value="Genomic_DNA"/>
</dbReference>
<reference evidence="7 8" key="1">
    <citation type="submission" date="2019-03" db="EMBL/GenBank/DDBJ databases">
        <title>Draft genome sequences of novel Actinobacteria.</title>
        <authorList>
            <person name="Sahin N."/>
            <person name="Ay H."/>
            <person name="Saygin H."/>
        </authorList>
    </citation>
    <scope>NUCLEOTIDE SEQUENCE [LARGE SCALE GENOMIC DNA]</scope>
    <source>
        <strain evidence="7 8">JCM 30547</strain>
    </source>
</reference>
<keyword evidence="3" id="KW-0574">Periplasm</keyword>
<accession>A0A4R4QKW1</accession>
<evidence type="ECO:0000256" key="2">
    <source>
        <dbReference type="ARBA" id="ARBA00022729"/>
    </source>
</evidence>
<evidence type="ECO:0000259" key="5">
    <source>
        <dbReference type="Pfam" id="PF07940"/>
    </source>
</evidence>
<evidence type="ECO:0000256" key="1">
    <source>
        <dbReference type="ARBA" id="ARBA00004418"/>
    </source>
</evidence>
<dbReference type="Proteomes" id="UP000295075">
    <property type="component" value="Unassembled WGS sequence"/>
</dbReference>
<dbReference type="Pfam" id="PF16889">
    <property type="entry name" value="Hepar_II_III_N"/>
    <property type="match status" value="1"/>
</dbReference>
<feature type="domain" description="Heparinase II/III-like C-terminal" evidence="5">
    <location>
        <begin position="401"/>
        <end position="609"/>
    </location>
</feature>
<dbReference type="SUPFAM" id="SSF48230">
    <property type="entry name" value="Chondroitin AC/alginate lyase"/>
    <property type="match status" value="1"/>
</dbReference>
<sequence>MSLALIAAGVGGIAVIGPAASTVAADGPGIAVLPDVPEPEGSQFVPGTANYVPVTGKAATDIRSRQPTTSTTRVAGASGTYVCPGFSTIDDAVPLSAVMDDTFIWSTYAPYKVGDGSGNVNWKLNPHNNPSWYMWLHSLRWIGQGVTAAAEGDKAALDHVTAIVHDWVTDNPYSWTVDAGAHESTMHRTNVIICTRHAVLANLGVQTLPAEYSWIDQALNDHATFMINHWGGAGNHGTDESIALFGVGCTLNRDDYMLTAQDRLGKAITTAIDAEGATNEQSTGYAQFNYSLWGRAVTALTGCGVDPGTTISTRRELLAAFIAHATTPQANLHQIGDTVTAKTYNIAGTPMEYAASQGKTGTAPVDRVKVYSAGYVFGRSGWGTTTPFPQETAYSLRFGGRRALHGHVDHTSVTYQARGRDIIVDSGYSGHVNDGWRPWVLSPFAHSTLTTPRLADANPATKLTRYTVKPTADFFEMSDAPAAGVNRVRAVLVLRKPDVVVTLDRVSATTSQQFQTLWHLPSDQTATVTSRTAAVAKKAGENTRTVLLQVPYRGAVVPPGSTLVKIAQTAPKQGWVFPNITTRNAAPTVMFARIGKSVSMLSLVIPIRLNGQVGYTTRMSGTTYVIDLTVDGVKTSVGITGGGSLIRMS</sequence>
<dbReference type="OrthoDB" id="4592556at2"/>
<proteinExistence type="predicted"/>
<evidence type="ECO:0000313" key="8">
    <source>
        <dbReference type="Proteomes" id="UP000295075"/>
    </source>
</evidence>
<evidence type="ECO:0008006" key="9">
    <source>
        <dbReference type="Google" id="ProtNLM"/>
    </source>
</evidence>